<name>A0ACC0JB81_CHOFU</name>
<organism evidence="1 2">
    <name type="scientific">Choristoneura fumiferana</name>
    <name type="common">Spruce budworm moth</name>
    <name type="synonym">Archips fumiferana</name>
    <dbReference type="NCBI Taxonomy" id="7141"/>
    <lineage>
        <taxon>Eukaryota</taxon>
        <taxon>Metazoa</taxon>
        <taxon>Ecdysozoa</taxon>
        <taxon>Arthropoda</taxon>
        <taxon>Hexapoda</taxon>
        <taxon>Insecta</taxon>
        <taxon>Pterygota</taxon>
        <taxon>Neoptera</taxon>
        <taxon>Endopterygota</taxon>
        <taxon>Lepidoptera</taxon>
        <taxon>Glossata</taxon>
        <taxon>Ditrysia</taxon>
        <taxon>Tortricoidea</taxon>
        <taxon>Tortricidae</taxon>
        <taxon>Tortricinae</taxon>
        <taxon>Choristoneura</taxon>
    </lineage>
</organism>
<comment type="caution">
    <text evidence="1">The sequence shown here is derived from an EMBL/GenBank/DDBJ whole genome shotgun (WGS) entry which is preliminary data.</text>
</comment>
<sequence>MPKKMLEVKVEKITESLKVGEAPHWDECGQVLYFVSVPEQAIHKFNVETGEHAKAYLDGRPGFVVPVEGHQDQYVVGLEREFVVVQWDGEDGSSAKVVRVLGEIDPAVLDNRINDGKVDPAGRLFAGTMGPEDETGFQLEKGAFYRLDETGIIKICDKITVSNGLAWDATGQIMYYIDSWEKKIRRYDYDIDTGNLSNLSYLFDFRKQKIHGFPDGMTVDTEGNLWVAVFGGSCIVQISSEGELLRKIDIPTEQVTACTFGGKNMDILFVTTACLDGRGDEQQEPPCGCTYKITGLGVRGHSNGRFKLV</sequence>
<evidence type="ECO:0000313" key="2">
    <source>
        <dbReference type="Proteomes" id="UP001064048"/>
    </source>
</evidence>
<proteinExistence type="predicted"/>
<accession>A0ACC0JB81</accession>
<keyword evidence="2" id="KW-1185">Reference proteome</keyword>
<reference evidence="1 2" key="1">
    <citation type="journal article" date="2022" name="Genome Biol. Evol.">
        <title>The Spruce Budworm Genome: Reconstructing the Evolutionary History of Antifreeze Proteins.</title>
        <authorList>
            <person name="Beliveau C."/>
            <person name="Gagne P."/>
            <person name="Picq S."/>
            <person name="Vernygora O."/>
            <person name="Keeling C.I."/>
            <person name="Pinkney K."/>
            <person name="Doucet D."/>
            <person name="Wen F."/>
            <person name="Johnston J.S."/>
            <person name="Maaroufi H."/>
            <person name="Boyle B."/>
            <person name="Laroche J."/>
            <person name="Dewar K."/>
            <person name="Juretic N."/>
            <person name="Blackburn G."/>
            <person name="Nisole A."/>
            <person name="Brunet B."/>
            <person name="Brandao M."/>
            <person name="Lumley L."/>
            <person name="Duan J."/>
            <person name="Quan G."/>
            <person name="Lucarotti C.J."/>
            <person name="Roe A.D."/>
            <person name="Sperling F.A.H."/>
            <person name="Levesque R.C."/>
            <person name="Cusson M."/>
        </authorList>
    </citation>
    <scope>NUCLEOTIDE SEQUENCE [LARGE SCALE GENOMIC DNA]</scope>
    <source>
        <strain evidence="1">Glfc:IPQL:Cfum</strain>
    </source>
</reference>
<protein>
    <submittedName>
        <fullName evidence="1">Uncharacterized protein</fullName>
    </submittedName>
</protein>
<evidence type="ECO:0000313" key="1">
    <source>
        <dbReference type="EMBL" id="KAI8421388.1"/>
    </source>
</evidence>
<dbReference type="EMBL" id="CM046116">
    <property type="protein sequence ID" value="KAI8421388.1"/>
    <property type="molecule type" value="Genomic_DNA"/>
</dbReference>
<gene>
    <name evidence="1" type="ORF">MSG28_009468</name>
</gene>
<dbReference type="Proteomes" id="UP001064048">
    <property type="component" value="Chromosome 16"/>
</dbReference>